<accession>A0A4R4KL44</accession>
<protein>
    <submittedName>
        <fullName evidence="5">ABC transporter ATP-binding protein</fullName>
    </submittedName>
</protein>
<name>A0A4R4KL44_9BACT</name>
<dbReference type="Gene3D" id="3.40.50.300">
    <property type="entry name" value="P-loop containing nucleotide triphosphate hydrolases"/>
    <property type="match status" value="1"/>
</dbReference>
<evidence type="ECO:0000256" key="3">
    <source>
        <dbReference type="ARBA" id="ARBA00022840"/>
    </source>
</evidence>
<dbReference type="OrthoDB" id="9808363at2"/>
<evidence type="ECO:0000313" key="5">
    <source>
        <dbReference type="EMBL" id="TDB69057.1"/>
    </source>
</evidence>
<dbReference type="InterPro" id="IPR003593">
    <property type="entry name" value="AAA+_ATPase"/>
</dbReference>
<keyword evidence="6" id="KW-1185">Reference proteome</keyword>
<dbReference type="PANTHER" id="PTHR42939">
    <property type="entry name" value="ABC TRANSPORTER ATP-BINDING PROTEIN ALBC-RELATED"/>
    <property type="match status" value="1"/>
</dbReference>
<feature type="domain" description="ABC transporter" evidence="4">
    <location>
        <begin position="2"/>
        <end position="227"/>
    </location>
</feature>
<dbReference type="Pfam" id="PF00005">
    <property type="entry name" value="ABC_tran"/>
    <property type="match status" value="1"/>
</dbReference>
<dbReference type="SMART" id="SM00382">
    <property type="entry name" value="AAA"/>
    <property type="match status" value="1"/>
</dbReference>
<sequence length="284" mass="32558">MLTLQDVSFGYNKRRLLFDRLSMQLEPGSIYGLLGKNGAGKSSLMRCMAGLLFPLNGNIDINGHAPKNREPAFLQDIFFIPEEPYLPNLTIDKFVKTRAPFFPQFDDALFLHYLSECEIPTAGKLSELSFGQKKKVLISFALATNVRIVLMDEPTNGLDIPSKSQFRRMVSHALQPDRLILISTHQLRDLENLIDYVLILHEHKMVMQHSLQEISERLHFGVRPSLDEHVLYSEPSLQGYKTVRVNLHQEESRVEFEALFQAVVAQPERIQTLFQNPMLQPVQK</sequence>
<dbReference type="AlphaFoldDB" id="A0A4R4KL44"/>
<dbReference type="GO" id="GO:0016887">
    <property type="term" value="F:ATP hydrolysis activity"/>
    <property type="evidence" value="ECO:0007669"/>
    <property type="project" value="InterPro"/>
</dbReference>
<dbReference type="InterPro" id="IPR003439">
    <property type="entry name" value="ABC_transporter-like_ATP-bd"/>
</dbReference>
<evidence type="ECO:0000256" key="1">
    <source>
        <dbReference type="ARBA" id="ARBA00022448"/>
    </source>
</evidence>
<dbReference type="EMBL" id="SMJU01000001">
    <property type="protein sequence ID" value="TDB69057.1"/>
    <property type="molecule type" value="Genomic_DNA"/>
</dbReference>
<dbReference type="RefSeq" id="WP_132113774.1">
    <property type="nucleotide sequence ID" value="NZ_SMJU01000001.1"/>
</dbReference>
<gene>
    <name evidence="5" type="ORF">EZE20_01610</name>
</gene>
<evidence type="ECO:0000259" key="4">
    <source>
        <dbReference type="PROSITE" id="PS50893"/>
    </source>
</evidence>
<dbReference type="SUPFAM" id="SSF52540">
    <property type="entry name" value="P-loop containing nucleoside triphosphate hydrolases"/>
    <property type="match status" value="1"/>
</dbReference>
<dbReference type="InterPro" id="IPR027417">
    <property type="entry name" value="P-loop_NTPase"/>
</dbReference>
<keyword evidence="2" id="KW-0547">Nucleotide-binding</keyword>
<dbReference type="Proteomes" id="UP000295706">
    <property type="component" value="Unassembled WGS sequence"/>
</dbReference>
<dbReference type="CDD" id="cd03230">
    <property type="entry name" value="ABC_DR_subfamily_A"/>
    <property type="match status" value="1"/>
</dbReference>
<keyword evidence="3 5" id="KW-0067">ATP-binding</keyword>
<evidence type="ECO:0000256" key="2">
    <source>
        <dbReference type="ARBA" id="ARBA00022741"/>
    </source>
</evidence>
<dbReference type="GO" id="GO:0005524">
    <property type="term" value="F:ATP binding"/>
    <property type="evidence" value="ECO:0007669"/>
    <property type="project" value="UniProtKB-KW"/>
</dbReference>
<organism evidence="5 6">
    <name type="scientific">Arundinibacter roseus</name>
    <dbReference type="NCBI Taxonomy" id="2070510"/>
    <lineage>
        <taxon>Bacteria</taxon>
        <taxon>Pseudomonadati</taxon>
        <taxon>Bacteroidota</taxon>
        <taxon>Cytophagia</taxon>
        <taxon>Cytophagales</taxon>
        <taxon>Spirosomataceae</taxon>
        <taxon>Arundinibacter</taxon>
    </lineage>
</organism>
<comment type="caution">
    <text evidence="5">The sequence shown here is derived from an EMBL/GenBank/DDBJ whole genome shotgun (WGS) entry which is preliminary data.</text>
</comment>
<keyword evidence="1" id="KW-0813">Transport</keyword>
<proteinExistence type="predicted"/>
<reference evidence="5 6" key="1">
    <citation type="submission" date="2019-02" db="EMBL/GenBank/DDBJ databases">
        <title>Arundinibacter roseus gen. nov., sp. nov., a new member of the family Cytophagaceae.</title>
        <authorList>
            <person name="Szuroczki S."/>
            <person name="Khayer B."/>
            <person name="Sproer C."/>
            <person name="Toumi M."/>
            <person name="Szabo A."/>
            <person name="Felfoldi T."/>
            <person name="Schumann P."/>
            <person name="Toth E."/>
        </authorList>
    </citation>
    <scope>NUCLEOTIDE SEQUENCE [LARGE SCALE GENOMIC DNA]</scope>
    <source>
        <strain evidence="5 6">DMA-k-7a</strain>
    </source>
</reference>
<dbReference type="InterPro" id="IPR051782">
    <property type="entry name" value="ABC_Transporter_VariousFunc"/>
</dbReference>
<dbReference type="PROSITE" id="PS50893">
    <property type="entry name" value="ABC_TRANSPORTER_2"/>
    <property type="match status" value="1"/>
</dbReference>
<dbReference type="PANTHER" id="PTHR42939:SF1">
    <property type="entry name" value="ABC TRANSPORTER ATP-BINDING PROTEIN ALBC-RELATED"/>
    <property type="match status" value="1"/>
</dbReference>
<evidence type="ECO:0000313" key="6">
    <source>
        <dbReference type="Proteomes" id="UP000295706"/>
    </source>
</evidence>